<protein>
    <submittedName>
        <fullName evidence="1">Uncharacterized protein</fullName>
    </submittedName>
</protein>
<dbReference type="RefSeq" id="WP_126987799.1">
    <property type="nucleotide sequence ID" value="NZ_JACJQC010000047.1"/>
</dbReference>
<proteinExistence type="predicted"/>
<reference evidence="1 2" key="1">
    <citation type="journal article" date="2020" name="ISME J.">
        <title>Comparative genomics reveals insights into cyanobacterial evolution and habitat adaptation.</title>
        <authorList>
            <person name="Chen M.Y."/>
            <person name="Teng W.K."/>
            <person name="Zhao L."/>
            <person name="Hu C.X."/>
            <person name="Zhou Y.K."/>
            <person name="Han B.P."/>
            <person name="Song L.R."/>
            <person name="Shu W.S."/>
        </authorList>
    </citation>
    <scope>NUCLEOTIDE SEQUENCE [LARGE SCALE GENOMIC DNA]</scope>
    <source>
        <strain evidence="1 2">FACHB-318</strain>
    </source>
</reference>
<keyword evidence="2" id="KW-1185">Reference proteome</keyword>
<evidence type="ECO:0000313" key="1">
    <source>
        <dbReference type="EMBL" id="MBD2175008.1"/>
    </source>
</evidence>
<dbReference type="Proteomes" id="UP000638897">
    <property type="component" value="Unassembled WGS sequence"/>
</dbReference>
<gene>
    <name evidence="1" type="ORF">H6F81_28035</name>
</gene>
<organism evidence="1 2">
    <name type="scientific">Anabaena cylindrica FACHB-318</name>
    <dbReference type="NCBI Taxonomy" id="2692880"/>
    <lineage>
        <taxon>Bacteria</taxon>
        <taxon>Bacillati</taxon>
        <taxon>Cyanobacteriota</taxon>
        <taxon>Cyanophyceae</taxon>
        <taxon>Nostocales</taxon>
        <taxon>Nostocaceae</taxon>
        <taxon>Anabaena</taxon>
    </lineage>
</organism>
<name>A0ABR7ZR40_ANACY</name>
<accession>A0ABR7ZR40</accession>
<comment type="caution">
    <text evidence="1">The sequence shown here is derived from an EMBL/GenBank/DDBJ whole genome shotgun (WGS) entry which is preliminary data.</text>
</comment>
<sequence>MNEERLSGYDIDSTLIRLTIDNNGREESKQWEFQLPNLLSAFKARSLQSSSDILLNPIKYNNLQNRPDWKKDEYYIVHAEGYKYKHESSKRKHSIKPGFSLQERGDIVNQVLQLLDNVLIPDEPIQTDIPTPSGQNTPLAMRDYKFISQPKTITKQQKEKLSQDKIQELVAKHHQERKIIIANAIQRVLTGKFMYIFLLWRERDTHDIVYQSLRDVFLLNEDEDFPDYIKLLSVWIDNDKLLKPLDTNGLAPKDGQEFDKQISKEYQHKREEWRKSL</sequence>
<evidence type="ECO:0000313" key="2">
    <source>
        <dbReference type="Proteomes" id="UP000638897"/>
    </source>
</evidence>
<dbReference type="EMBL" id="JACJQC010000047">
    <property type="protein sequence ID" value="MBD2175008.1"/>
    <property type="molecule type" value="Genomic_DNA"/>
</dbReference>